<dbReference type="PANTHER" id="PTHR14226:SF76">
    <property type="entry name" value="NTE FAMILY PROTEIN RSSA"/>
    <property type="match status" value="1"/>
</dbReference>
<feature type="coiled-coil region" evidence="5">
    <location>
        <begin position="277"/>
        <end position="304"/>
    </location>
</feature>
<dbReference type="GO" id="GO:0016042">
    <property type="term" value="P:lipid catabolic process"/>
    <property type="evidence" value="ECO:0007669"/>
    <property type="project" value="UniProtKB-UniRule"/>
</dbReference>
<evidence type="ECO:0000313" key="8">
    <source>
        <dbReference type="EMBL" id="RFA33875.1"/>
    </source>
</evidence>
<dbReference type="OrthoDB" id="5290098at2"/>
<organism evidence="8 9">
    <name type="scientific">Alkalilimnicola ehrlichii</name>
    <dbReference type="NCBI Taxonomy" id="351052"/>
    <lineage>
        <taxon>Bacteria</taxon>
        <taxon>Pseudomonadati</taxon>
        <taxon>Pseudomonadota</taxon>
        <taxon>Gammaproteobacteria</taxon>
        <taxon>Chromatiales</taxon>
        <taxon>Ectothiorhodospiraceae</taxon>
        <taxon>Alkalilimnicola</taxon>
    </lineage>
</organism>
<dbReference type="SUPFAM" id="SSF52151">
    <property type="entry name" value="FabD/lysophospholipase-like"/>
    <property type="match status" value="1"/>
</dbReference>
<feature type="short sequence motif" description="GXSXG" evidence="4">
    <location>
        <begin position="66"/>
        <end position="70"/>
    </location>
</feature>
<protein>
    <submittedName>
        <fullName evidence="8">Patatin</fullName>
    </submittedName>
</protein>
<evidence type="ECO:0000256" key="2">
    <source>
        <dbReference type="ARBA" id="ARBA00022963"/>
    </source>
</evidence>
<keyword evidence="9" id="KW-1185">Reference proteome</keyword>
<feature type="active site" description="Proton acceptor" evidence="4">
    <location>
        <position position="198"/>
    </location>
</feature>
<evidence type="ECO:0000259" key="7">
    <source>
        <dbReference type="PROSITE" id="PS51635"/>
    </source>
</evidence>
<keyword evidence="1 4" id="KW-0378">Hydrolase</keyword>
<comment type="caution">
    <text evidence="4">Lacks conserved residue(s) required for the propagation of feature annotation.</text>
</comment>
<dbReference type="Pfam" id="PF01734">
    <property type="entry name" value="Patatin"/>
    <property type="match status" value="1"/>
</dbReference>
<evidence type="ECO:0000256" key="4">
    <source>
        <dbReference type="PROSITE-ProRule" id="PRU01161"/>
    </source>
</evidence>
<feature type="domain" description="PNPLA" evidence="7">
    <location>
        <begin position="35"/>
        <end position="211"/>
    </location>
</feature>
<gene>
    <name evidence="8" type="ORF">CAL65_16085</name>
</gene>
<sequence length="307" mass="32815">MKSLASALALSILIVFAAPSAAASPKQEGDPTIGLALGSGGAGGLAHISMLRVFEELDTRPDRIAGTSIGAIIGALYAAGLSADEIHAIFEEFNGSESQVIFRLMRPSAELTLIDLLNIDLANGGLIDPSGFIDFIAGRVEARSFDDLEIPLVVVATDYWSGETVTIDEGDLFSAIKASMAVPGLFKPVVKGDRLLIDGGTSNPLPFDLLQGDYDLVVAVDVSGSRTPTDSTEAEWLDLLFGTFTIMQQSMIAHRLERNGPDIYIKPSSSNVRMLHFNRIEAILEQAEEAADELKQELSRRLAATPQ</sequence>
<accession>A0A3E0WPK0</accession>
<dbReference type="PANTHER" id="PTHR14226">
    <property type="entry name" value="NEUROPATHY TARGET ESTERASE/SWISS CHEESE D.MELANOGASTER"/>
    <property type="match status" value="1"/>
</dbReference>
<dbReference type="RefSeq" id="WP_116303227.1">
    <property type="nucleotide sequence ID" value="NZ_NFZV01000019.1"/>
</dbReference>
<dbReference type="PROSITE" id="PS51635">
    <property type="entry name" value="PNPLA"/>
    <property type="match status" value="1"/>
</dbReference>
<evidence type="ECO:0000256" key="6">
    <source>
        <dbReference type="SAM" id="SignalP"/>
    </source>
</evidence>
<evidence type="ECO:0000256" key="1">
    <source>
        <dbReference type="ARBA" id="ARBA00022801"/>
    </source>
</evidence>
<dbReference type="AlphaFoldDB" id="A0A3E0WPK0"/>
<name>A0A3E0WPK0_9GAMM</name>
<keyword evidence="2 4" id="KW-0442">Lipid degradation</keyword>
<proteinExistence type="predicted"/>
<dbReference type="InterPro" id="IPR002641">
    <property type="entry name" value="PNPLA_dom"/>
</dbReference>
<dbReference type="Proteomes" id="UP000256763">
    <property type="component" value="Unassembled WGS sequence"/>
</dbReference>
<feature type="short sequence motif" description="DGA/G" evidence="4">
    <location>
        <begin position="198"/>
        <end position="200"/>
    </location>
</feature>
<feature type="active site" description="Nucleophile" evidence="4">
    <location>
        <position position="68"/>
    </location>
</feature>
<dbReference type="EMBL" id="NFZW01000018">
    <property type="protein sequence ID" value="RFA33875.1"/>
    <property type="molecule type" value="Genomic_DNA"/>
</dbReference>
<evidence type="ECO:0000256" key="3">
    <source>
        <dbReference type="ARBA" id="ARBA00023098"/>
    </source>
</evidence>
<keyword evidence="6" id="KW-0732">Signal</keyword>
<dbReference type="InterPro" id="IPR016035">
    <property type="entry name" value="Acyl_Trfase/lysoPLipase"/>
</dbReference>
<dbReference type="Gene3D" id="3.40.1090.10">
    <property type="entry name" value="Cytosolic phospholipase A2 catalytic domain"/>
    <property type="match status" value="2"/>
</dbReference>
<comment type="caution">
    <text evidence="8">The sequence shown here is derived from an EMBL/GenBank/DDBJ whole genome shotgun (WGS) entry which is preliminary data.</text>
</comment>
<dbReference type="InterPro" id="IPR050301">
    <property type="entry name" value="NTE"/>
</dbReference>
<dbReference type="GO" id="GO:0016787">
    <property type="term" value="F:hydrolase activity"/>
    <property type="evidence" value="ECO:0007669"/>
    <property type="project" value="UniProtKB-UniRule"/>
</dbReference>
<feature type="signal peptide" evidence="6">
    <location>
        <begin position="1"/>
        <end position="17"/>
    </location>
</feature>
<evidence type="ECO:0000313" key="9">
    <source>
        <dbReference type="Proteomes" id="UP000256763"/>
    </source>
</evidence>
<keyword evidence="5" id="KW-0175">Coiled coil</keyword>
<reference evidence="9" key="1">
    <citation type="submission" date="2017-05" db="EMBL/GenBank/DDBJ databases">
        <authorList>
            <person name="Sharma S."/>
            <person name="Sidhu C."/>
            <person name="Pinnaka A.K."/>
        </authorList>
    </citation>
    <scope>NUCLEOTIDE SEQUENCE [LARGE SCALE GENOMIC DNA]</scope>
    <source>
        <strain evidence="9">AK93</strain>
    </source>
</reference>
<feature type="chain" id="PRO_5017579753" evidence="6">
    <location>
        <begin position="18"/>
        <end position="307"/>
    </location>
</feature>
<evidence type="ECO:0000256" key="5">
    <source>
        <dbReference type="SAM" id="Coils"/>
    </source>
</evidence>
<keyword evidence="3 4" id="KW-0443">Lipid metabolism</keyword>